<evidence type="ECO:0000313" key="3">
    <source>
        <dbReference type="Proteomes" id="UP000008957"/>
    </source>
</evidence>
<evidence type="ECO:0000313" key="2">
    <source>
        <dbReference type="EMBL" id="CBL28720.1"/>
    </source>
</evidence>
<proteinExistence type="predicted"/>
<keyword evidence="1" id="KW-0472">Membrane</keyword>
<keyword evidence="1" id="KW-1133">Transmembrane helix</keyword>
<feature type="transmembrane region" description="Helical" evidence="1">
    <location>
        <begin position="354"/>
        <end position="370"/>
    </location>
</feature>
<reference evidence="2 3" key="2">
    <citation type="submission" date="2010-03" db="EMBL/GenBank/DDBJ databases">
        <authorList>
            <person name="Pajon A."/>
        </authorList>
    </citation>
    <scope>NUCLEOTIDE SEQUENCE [LARGE SCALE GENOMIC DNA]</scope>
    <source>
        <strain evidence="2 3">SGP1</strain>
    </source>
</reference>
<reference evidence="3" key="1">
    <citation type="submission" date="2010-03" db="EMBL/GenBank/DDBJ databases">
        <title>The genome sequence of Synergistetes sp. SGP1.</title>
        <authorList>
            <consortium name="metaHIT consortium -- http://www.metahit.eu/"/>
            <person name="Pajon A."/>
            <person name="Turner K."/>
            <person name="Parkhill J."/>
            <person name="Wade W."/>
            <person name="Vartoukian S."/>
        </authorList>
    </citation>
    <scope>NUCLEOTIDE SEQUENCE [LARGE SCALE GENOMIC DNA]</scope>
    <source>
        <strain evidence="3">SGP1</strain>
    </source>
</reference>
<accession>A0AB94IYD1</accession>
<keyword evidence="1" id="KW-0812">Transmembrane</keyword>
<gene>
    <name evidence="2" type="ORF">SY1_18680</name>
</gene>
<dbReference type="Proteomes" id="UP000008957">
    <property type="component" value="Chromosome"/>
</dbReference>
<sequence length="375" mass="38516">MAKRVNQGGFVSVLLVLAAAVVLGTDLTADAAEFGFHYKSSAGQEGYVTSVKDTTTEVPALKEMFLGEELDFTTSDDYSGVWDKVLHMDALLEEKIEYVNLGMGTGKAHFLKTVKPGETGRLLLSPSATTGEKTSFDLKGITAKSPVSMDLDKAALAIDTSKASEDALTLTLKGKAGAVDKDLKVAGVTFDFDPAKLDAAKLSLTWDGAGKKIQAKALDAVYSVAGVPVKAEVGMTFTGEDGQNWALSEDVNFTITSGPGHPATVTVTATAGPGGTIAPKGAVTVAYGADQAFTISPDINYKIKDVKVNGASIGAVATHTMKNVTSDGTIEATFEKTSGGGGGSSGGGGGGGCSTGYAFLPLLGLLPLALKMKKR</sequence>
<evidence type="ECO:0000256" key="1">
    <source>
        <dbReference type="SAM" id="Phobius"/>
    </source>
</evidence>
<protein>
    <submittedName>
        <fullName evidence="2">Uncharacterized protein</fullName>
    </submittedName>
</protein>
<dbReference type="EMBL" id="FP929056">
    <property type="protein sequence ID" value="CBL28720.1"/>
    <property type="molecule type" value="Genomic_DNA"/>
</dbReference>
<dbReference type="AlphaFoldDB" id="A0AB94IYD1"/>
<keyword evidence="3" id="KW-1185">Reference proteome</keyword>
<dbReference type="KEGG" id="sbr:SY1_18680"/>
<name>A0AB94IYD1_9BACT</name>
<organism evidence="2 3">
    <name type="scientific">Fretibacterium fastidiosum</name>
    <dbReference type="NCBI Taxonomy" id="651822"/>
    <lineage>
        <taxon>Bacteria</taxon>
        <taxon>Thermotogati</taxon>
        <taxon>Synergistota</taxon>
        <taxon>Synergistia</taxon>
        <taxon>Synergistales</taxon>
        <taxon>Aminobacteriaceae</taxon>
        <taxon>Fretibacterium</taxon>
    </lineage>
</organism>